<feature type="domain" description="C3H1-type" evidence="14">
    <location>
        <begin position="171"/>
        <end position="194"/>
    </location>
</feature>
<keyword evidence="16" id="KW-1185">Reference proteome</keyword>
<dbReference type="InterPro" id="IPR045348">
    <property type="entry name" value="CPSF4/Yth1"/>
</dbReference>
<evidence type="ECO:0000256" key="10">
    <source>
        <dbReference type="ARBA" id="ARBA00024826"/>
    </source>
</evidence>
<gene>
    <name evidence="15" type="ORF">GJ744_004350</name>
</gene>
<dbReference type="Pfam" id="PF00642">
    <property type="entry name" value="zf-CCCH"/>
    <property type="match status" value="1"/>
</dbReference>
<feature type="compositionally biased region" description="Basic and acidic residues" evidence="13">
    <location>
        <begin position="199"/>
        <end position="236"/>
    </location>
</feature>
<comment type="subcellular location">
    <subcellularLocation>
        <location evidence="1 12">Nucleus</location>
    </subcellularLocation>
</comment>
<dbReference type="Gene3D" id="4.10.1000.10">
    <property type="entry name" value="Zinc finger, CCCH-type"/>
    <property type="match status" value="1"/>
</dbReference>
<dbReference type="OrthoDB" id="1914176at2759"/>
<dbReference type="PANTHER" id="PTHR23102:SF24">
    <property type="entry name" value="CLEAVAGE AND POLYADENYLATION SPECIFICITY FACTOR SUBUNIT 4"/>
    <property type="match status" value="1"/>
</dbReference>
<dbReference type="PANTHER" id="PTHR23102">
    <property type="entry name" value="CLEAVAGE AND POLYADENYLATION SPECIFICITY FACTOR SUBUNIT 4-RELATED"/>
    <property type="match status" value="1"/>
</dbReference>
<name>A0A8H7E020_9EURO</name>
<comment type="similarity">
    <text evidence="2 12">Belongs to the CPSF4/YTH1 family.</text>
</comment>
<organism evidence="15 16">
    <name type="scientific">Endocarpon pusillum</name>
    <dbReference type="NCBI Taxonomy" id="364733"/>
    <lineage>
        <taxon>Eukaryota</taxon>
        <taxon>Fungi</taxon>
        <taxon>Dikarya</taxon>
        <taxon>Ascomycota</taxon>
        <taxon>Pezizomycotina</taxon>
        <taxon>Eurotiomycetes</taxon>
        <taxon>Chaetothyriomycetidae</taxon>
        <taxon>Verrucariales</taxon>
        <taxon>Verrucariaceae</taxon>
        <taxon>Endocarpon</taxon>
    </lineage>
</organism>
<dbReference type="SUPFAM" id="SSF90229">
    <property type="entry name" value="CCCH zinc finger"/>
    <property type="match status" value="2"/>
</dbReference>
<comment type="function">
    <text evidence="10 12">Component of the cleavage factor I (CF I) involved in pre-mRNA 3'-end processing.</text>
</comment>
<feature type="compositionally biased region" description="Polar residues" evidence="13">
    <location>
        <begin position="1"/>
        <end position="13"/>
    </location>
</feature>
<evidence type="ECO:0000256" key="8">
    <source>
        <dbReference type="ARBA" id="ARBA00022884"/>
    </source>
</evidence>
<evidence type="ECO:0000256" key="5">
    <source>
        <dbReference type="ARBA" id="ARBA00022737"/>
    </source>
</evidence>
<keyword evidence="4 11" id="KW-0479">Metal-binding</keyword>
<evidence type="ECO:0000256" key="2">
    <source>
        <dbReference type="ARBA" id="ARBA00008907"/>
    </source>
</evidence>
<evidence type="ECO:0000256" key="3">
    <source>
        <dbReference type="ARBA" id="ARBA00022664"/>
    </source>
</evidence>
<evidence type="ECO:0000259" key="14">
    <source>
        <dbReference type="PROSITE" id="PS50103"/>
    </source>
</evidence>
<keyword evidence="7 11" id="KW-0862">Zinc</keyword>
<reference evidence="15" key="1">
    <citation type="submission" date="2020-02" db="EMBL/GenBank/DDBJ databases">
        <authorList>
            <person name="Palmer J.M."/>
        </authorList>
    </citation>
    <scope>NUCLEOTIDE SEQUENCE</scope>
    <source>
        <strain evidence="15">EPUS1.4</strain>
        <tissue evidence="15">Thallus</tissue>
    </source>
</reference>
<evidence type="ECO:0000313" key="15">
    <source>
        <dbReference type="EMBL" id="KAF7503068.1"/>
    </source>
</evidence>
<evidence type="ECO:0000256" key="12">
    <source>
        <dbReference type="RuleBase" id="RU369008"/>
    </source>
</evidence>
<dbReference type="GO" id="GO:0003723">
    <property type="term" value="F:RNA binding"/>
    <property type="evidence" value="ECO:0007669"/>
    <property type="project" value="UniProtKB-UniRule"/>
</dbReference>
<keyword evidence="8 12" id="KW-0694">RNA-binding</keyword>
<evidence type="ECO:0000313" key="16">
    <source>
        <dbReference type="Proteomes" id="UP000606974"/>
    </source>
</evidence>
<dbReference type="GO" id="GO:0031124">
    <property type="term" value="P:mRNA 3'-end processing"/>
    <property type="evidence" value="ECO:0007669"/>
    <property type="project" value="UniProtKB-UniRule"/>
</dbReference>
<comment type="caution">
    <text evidence="15">The sequence shown here is derived from an EMBL/GenBank/DDBJ whole genome shotgun (WGS) entry which is preliminary data.</text>
</comment>
<keyword evidence="9 12" id="KW-0539">Nucleus</keyword>
<dbReference type="FunFam" id="4.10.1000.10:FF:000017">
    <property type="entry name" value="Cleavage and polyadenylation specificity factor 30 kDa subunit"/>
    <property type="match status" value="1"/>
</dbReference>
<accession>A0A8H7E020</accession>
<dbReference type="Gene3D" id="3.30.1370.210">
    <property type="match status" value="1"/>
</dbReference>
<feature type="domain" description="C3H1-type" evidence="14">
    <location>
        <begin position="44"/>
        <end position="71"/>
    </location>
</feature>
<feature type="domain" description="C3H1-type" evidence="14">
    <location>
        <begin position="142"/>
        <end position="169"/>
    </location>
</feature>
<keyword evidence="6 11" id="KW-0863">Zinc-finger</keyword>
<feature type="domain" description="C3H1-type" evidence="14">
    <location>
        <begin position="90"/>
        <end position="112"/>
    </location>
</feature>
<evidence type="ECO:0000256" key="6">
    <source>
        <dbReference type="ARBA" id="ARBA00022771"/>
    </source>
</evidence>
<evidence type="ECO:0000256" key="4">
    <source>
        <dbReference type="ARBA" id="ARBA00022723"/>
    </source>
</evidence>
<feature type="zinc finger region" description="C3H1-type" evidence="11">
    <location>
        <begin position="113"/>
        <end position="141"/>
    </location>
</feature>
<evidence type="ECO:0000256" key="11">
    <source>
        <dbReference type="PROSITE-ProRule" id="PRU00723"/>
    </source>
</evidence>
<evidence type="ECO:0000256" key="13">
    <source>
        <dbReference type="SAM" id="MobiDB-lite"/>
    </source>
</evidence>
<dbReference type="SMART" id="SM00356">
    <property type="entry name" value="ZnF_C3H1"/>
    <property type="match status" value="5"/>
</dbReference>
<evidence type="ECO:0000256" key="1">
    <source>
        <dbReference type="ARBA" id="ARBA00004123"/>
    </source>
</evidence>
<feature type="region of interest" description="Disordered" evidence="13">
    <location>
        <begin position="199"/>
        <end position="242"/>
    </location>
</feature>
<feature type="zinc finger region" description="C3H1-type" evidence="11">
    <location>
        <begin position="90"/>
        <end position="112"/>
    </location>
</feature>
<protein>
    <recommendedName>
        <fullName evidence="12">mRNA 3'-end-processing protein</fullName>
    </recommendedName>
</protein>
<dbReference type="GO" id="GO:0005634">
    <property type="term" value="C:nucleus"/>
    <property type="evidence" value="ECO:0007669"/>
    <property type="project" value="UniProtKB-SubCell"/>
</dbReference>
<keyword evidence="5 12" id="KW-0677">Repeat</keyword>
<feature type="zinc finger region" description="C3H1-type" evidence="11">
    <location>
        <begin position="44"/>
        <end position="71"/>
    </location>
</feature>
<dbReference type="Proteomes" id="UP000606974">
    <property type="component" value="Unassembled WGS sequence"/>
</dbReference>
<evidence type="ECO:0000256" key="7">
    <source>
        <dbReference type="ARBA" id="ARBA00022833"/>
    </source>
</evidence>
<evidence type="ECO:0000256" key="9">
    <source>
        <dbReference type="ARBA" id="ARBA00023242"/>
    </source>
</evidence>
<dbReference type="AlphaFoldDB" id="A0A8H7E020"/>
<feature type="zinc finger region" description="C3H1-type" evidence="11">
    <location>
        <begin position="142"/>
        <end position="169"/>
    </location>
</feature>
<proteinExistence type="inferred from homology"/>
<dbReference type="GO" id="GO:0008270">
    <property type="term" value="F:zinc ion binding"/>
    <property type="evidence" value="ECO:0007669"/>
    <property type="project" value="UniProtKB-KW"/>
</dbReference>
<feature type="domain" description="C3H1-type" evidence="14">
    <location>
        <begin position="113"/>
        <end position="141"/>
    </location>
</feature>
<sequence>MATTTETQPSSRAAQVLLSSDPPKDPPTFSFTPFLRSTYGHALIATTPVCPAFAAGHCPLGRRCPDRHPTPSQQQSSGYHHFGRQNDNYVCKHWLKALCMKGDNCDYLHEYNLRKMSECQFYNQNGYCQNGDECLYLHVKEESRLPLCEDYNKGFCERGPKCGKRHVRRKLCRFYLAGFCPDGRECTEGVHLKVVGEEGKGEGADDATARRRKADEADRRDDDDGRRDFGRNRDGEGGPTQMVQEVLAKDCPRGPGEADQSHAPLILEAQRLISEPSTFSPELFHHLLWDVPNPGLHPSLPKIFKLASAISVTGTIKNPCK</sequence>
<dbReference type="PROSITE" id="PS50103">
    <property type="entry name" value="ZF_C3H1"/>
    <property type="match status" value="5"/>
</dbReference>
<dbReference type="InterPro" id="IPR036855">
    <property type="entry name" value="Znf_CCCH_sf"/>
</dbReference>
<feature type="region of interest" description="Disordered" evidence="13">
    <location>
        <begin position="1"/>
        <end position="25"/>
    </location>
</feature>
<feature type="zinc finger region" description="C3H1-type" evidence="11">
    <location>
        <begin position="171"/>
        <end position="194"/>
    </location>
</feature>
<keyword evidence="3 12" id="KW-0507">mRNA processing</keyword>
<dbReference type="InterPro" id="IPR000571">
    <property type="entry name" value="Znf_CCCH"/>
</dbReference>
<dbReference type="EMBL" id="JAACFV010000199">
    <property type="protein sequence ID" value="KAF7503068.1"/>
    <property type="molecule type" value="Genomic_DNA"/>
</dbReference>